<feature type="region of interest" description="Disordered" evidence="5">
    <location>
        <begin position="692"/>
        <end position="716"/>
    </location>
</feature>
<feature type="region of interest" description="Disordered" evidence="5">
    <location>
        <begin position="978"/>
        <end position="1003"/>
    </location>
</feature>
<dbReference type="OrthoDB" id="198977at2759"/>
<feature type="compositionally biased region" description="Acidic residues" evidence="5">
    <location>
        <begin position="984"/>
        <end position="1003"/>
    </location>
</feature>
<evidence type="ECO:0000259" key="7">
    <source>
        <dbReference type="Pfam" id="PF04871"/>
    </source>
</evidence>
<feature type="domain" description="Uso1/p115-like vesicle tethering protein C-terminal" evidence="7">
    <location>
        <begin position="886"/>
        <end position="1000"/>
    </location>
</feature>
<dbReference type="GO" id="GO:0048211">
    <property type="term" value="P:Golgi vesicle docking"/>
    <property type="evidence" value="ECO:0007669"/>
    <property type="project" value="TreeGrafter"/>
</dbReference>
<organism evidence="8 9">
    <name type="scientific">Baudoinia panamericana (strain UAMH 10762)</name>
    <name type="common">Angels' share fungus</name>
    <name type="synonym">Baudoinia compniacensis (strain UAMH 10762)</name>
    <dbReference type="NCBI Taxonomy" id="717646"/>
    <lineage>
        <taxon>Eukaryota</taxon>
        <taxon>Fungi</taxon>
        <taxon>Dikarya</taxon>
        <taxon>Ascomycota</taxon>
        <taxon>Pezizomycotina</taxon>
        <taxon>Dothideomycetes</taxon>
        <taxon>Dothideomycetidae</taxon>
        <taxon>Mycosphaerellales</taxon>
        <taxon>Teratosphaeriaceae</taxon>
        <taxon>Baudoinia</taxon>
    </lineage>
</organism>
<feature type="coiled-coil region" evidence="4">
    <location>
        <begin position="838"/>
        <end position="962"/>
    </location>
</feature>
<keyword evidence="2" id="KW-0333">Golgi apparatus</keyword>
<dbReference type="OMA" id="GQETFCN"/>
<dbReference type="GO" id="GO:0005783">
    <property type="term" value="C:endoplasmic reticulum"/>
    <property type="evidence" value="ECO:0007669"/>
    <property type="project" value="TreeGrafter"/>
</dbReference>
<evidence type="ECO:0000313" key="9">
    <source>
        <dbReference type="Proteomes" id="UP000011761"/>
    </source>
</evidence>
<dbReference type="Pfam" id="PF04871">
    <property type="entry name" value="Uso1_p115_C"/>
    <property type="match status" value="1"/>
</dbReference>
<reference evidence="8 9" key="1">
    <citation type="journal article" date="2012" name="PLoS Pathog.">
        <title>Diverse lifestyles and strategies of plant pathogenesis encoded in the genomes of eighteen Dothideomycetes fungi.</title>
        <authorList>
            <person name="Ohm R.A."/>
            <person name="Feau N."/>
            <person name="Henrissat B."/>
            <person name="Schoch C.L."/>
            <person name="Horwitz B.A."/>
            <person name="Barry K.W."/>
            <person name="Condon B.J."/>
            <person name="Copeland A.C."/>
            <person name="Dhillon B."/>
            <person name="Glaser F."/>
            <person name="Hesse C.N."/>
            <person name="Kosti I."/>
            <person name="LaButti K."/>
            <person name="Lindquist E.A."/>
            <person name="Lucas S."/>
            <person name="Salamov A.A."/>
            <person name="Bradshaw R.E."/>
            <person name="Ciuffetti L."/>
            <person name="Hamelin R.C."/>
            <person name="Kema G.H.J."/>
            <person name="Lawrence C."/>
            <person name="Scott J.A."/>
            <person name="Spatafora J.W."/>
            <person name="Turgeon B.G."/>
            <person name="de Wit P.J.G.M."/>
            <person name="Zhong S."/>
            <person name="Goodwin S.B."/>
            <person name="Grigoriev I.V."/>
        </authorList>
    </citation>
    <scope>NUCLEOTIDE SEQUENCE [LARGE SCALE GENOMIC DNA]</scope>
    <source>
        <strain evidence="8 9">UAMH 10762</strain>
    </source>
</reference>
<dbReference type="InterPro" id="IPR024095">
    <property type="entry name" value="Vesicle_P115"/>
</dbReference>
<dbReference type="HOGENOM" id="CLU_006318_4_0_1"/>
<dbReference type="Gene3D" id="1.25.10.10">
    <property type="entry name" value="Leucine-rich Repeat Variant"/>
    <property type="match status" value="1"/>
</dbReference>
<evidence type="ECO:0000256" key="5">
    <source>
        <dbReference type="SAM" id="MobiDB-lite"/>
    </source>
</evidence>
<protein>
    <recommendedName>
        <fullName evidence="10">Vesicle tethering protein Uso1/P115-like head domain-containing protein</fullName>
    </recommendedName>
</protein>
<proteinExistence type="predicted"/>
<dbReference type="EMBL" id="KB445550">
    <property type="protein sequence ID" value="EMD01169.1"/>
    <property type="molecule type" value="Genomic_DNA"/>
</dbReference>
<dbReference type="GeneID" id="19115567"/>
<dbReference type="InterPro" id="IPR006953">
    <property type="entry name" value="Vesicle_Uso1_P115_head"/>
</dbReference>
<dbReference type="RefSeq" id="XP_007672353.1">
    <property type="nucleotide sequence ID" value="XM_007674163.1"/>
</dbReference>
<dbReference type="GO" id="GO:0000139">
    <property type="term" value="C:Golgi membrane"/>
    <property type="evidence" value="ECO:0007669"/>
    <property type="project" value="InterPro"/>
</dbReference>
<dbReference type="GO" id="GO:0006888">
    <property type="term" value="P:endoplasmic reticulum to Golgi vesicle-mediated transport"/>
    <property type="evidence" value="ECO:0007669"/>
    <property type="project" value="TreeGrafter"/>
</dbReference>
<dbReference type="InterPro" id="IPR006955">
    <property type="entry name" value="Uso1_p115_C"/>
</dbReference>
<comment type="subcellular location">
    <subcellularLocation>
        <location evidence="1">Golgi apparatus</location>
    </subcellularLocation>
</comment>
<dbReference type="InterPro" id="IPR016024">
    <property type="entry name" value="ARM-type_fold"/>
</dbReference>
<evidence type="ECO:0000256" key="3">
    <source>
        <dbReference type="ARBA" id="ARBA00023054"/>
    </source>
</evidence>
<evidence type="ECO:0000256" key="4">
    <source>
        <dbReference type="SAM" id="Coils"/>
    </source>
</evidence>
<dbReference type="InterPro" id="IPR011989">
    <property type="entry name" value="ARM-like"/>
</dbReference>
<feature type="domain" description="Vesicle tethering protein Uso1/P115-like head" evidence="6">
    <location>
        <begin position="342"/>
        <end position="654"/>
    </location>
</feature>
<feature type="region of interest" description="Disordered" evidence="5">
    <location>
        <begin position="362"/>
        <end position="389"/>
    </location>
</feature>
<keyword evidence="9" id="KW-1185">Reference proteome</keyword>
<feature type="compositionally biased region" description="Low complexity" evidence="5">
    <location>
        <begin position="374"/>
        <end position="386"/>
    </location>
</feature>
<gene>
    <name evidence="8" type="ORF">BAUCODRAFT_567079</name>
</gene>
<dbReference type="STRING" id="717646.M2NAC1"/>
<dbReference type="Proteomes" id="UP000011761">
    <property type="component" value="Unassembled WGS sequence"/>
</dbReference>
<dbReference type="GO" id="GO:0048280">
    <property type="term" value="P:vesicle fusion with Golgi apparatus"/>
    <property type="evidence" value="ECO:0007669"/>
    <property type="project" value="InterPro"/>
</dbReference>
<evidence type="ECO:0000256" key="2">
    <source>
        <dbReference type="ARBA" id="ARBA00023034"/>
    </source>
</evidence>
<dbReference type="eggNOG" id="KOG0946">
    <property type="taxonomic scope" value="Eukaryota"/>
</dbReference>
<name>M2NAC1_BAUPA</name>
<dbReference type="PANTHER" id="PTHR10013">
    <property type="entry name" value="GENERAL VESICULAR TRANSPORT FACTOR P115"/>
    <property type="match status" value="1"/>
</dbReference>
<dbReference type="GO" id="GO:0006886">
    <property type="term" value="P:intracellular protein transport"/>
    <property type="evidence" value="ECO:0007669"/>
    <property type="project" value="InterPro"/>
</dbReference>
<dbReference type="KEGG" id="bcom:BAUCODRAFT_567079"/>
<dbReference type="GO" id="GO:0012507">
    <property type="term" value="C:ER to Golgi transport vesicle membrane"/>
    <property type="evidence" value="ECO:0007669"/>
    <property type="project" value="TreeGrafter"/>
</dbReference>
<evidence type="ECO:0008006" key="10">
    <source>
        <dbReference type="Google" id="ProtNLM"/>
    </source>
</evidence>
<evidence type="ECO:0000256" key="1">
    <source>
        <dbReference type="ARBA" id="ARBA00004555"/>
    </source>
</evidence>
<accession>M2NAC1</accession>
<dbReference type="GO" id="GO:0005795">
    <property type="term" value="C:Golgi stack"/>
    <property type="evidence" value="ECO:0007669"/>
    <property type="project" value="TreeGrafter"/>
</dbReference>
<dbReference type="PANTHER" id="PTHR10013:SF0">
    <property type="entry name" value="GENERAL VESICULAR TRANSPORT FACTOR P115"/>
    <property type="match status" value="1"/>
</dbReference>
<dbReference type="SUPFAM" id="SSF48371">
    <property type="entry name" value="ARM repeat"/>
    <property type="match status" value="1"/>
</dbReference>
<evidence type="ECO:0000313" key="8">
    <source>
        <dbReference type="EMBL" id="EMD01169.1"/>
    </source>
</evidence>
<dbReference type="Pfam" id="PF04869">
    <property type="entry name" value="Uso1_p115_head"/>
    <property type="match status" value="1"/>
</dbReference>
<dbReference type="AlphaFoldDB" id="M2NAC1"/>
<evidence type="ECO:0000259" key="6">
    <source>
        <dbReference type="Pfam" id="PF04869"/>
    </source>
</evidence>
<keyword evidence="3 4" id="KW-0175">Coiled coil</keyword>
<sequence length="1003" mass="109912">MLKTPPLQTATATIETLCGRLQSTTLLEDRRAAVLGLRSFAKQYPASVASGSLRELIAVLRRDGVEGVGDVDTIRLVLETLLMLFNPDSNSPEASDEIAYFMADEFSMRQDNVTLLLSLLDPSSPYADYYSRLYSVQLLSAICAARPERLQECVLSAPLGVSRLVGTLDDGRDAVRNAGLLLLVDLTSGANEDLRKIVAFDDVFVKVFALIRAEGGLADAGVVAQDCLSLLANLIKGSASNQTMFRESGCVAQMIRLLQEGSPPEDLESAYVRQGREKAAWGLLQLLALFLEPGERISAQNQTSFFRAGAAQVLIGLAFSAELPPPIRTLALKDAAALIAANAPLQEAFAALQVETPQARTEKDKLSVQLNGTRSGPASARGSARPSAERPRTYIIEALLDLTLKQPQADGSLRAASCSVIQAYLTNHDRIKLHFLQRAIAGYTEHETAANVLITLLARDQDSASKGYASWVVSDLVYDSPDAKAVLAALKERVETEGEDVLTLIQALGSHLSTALQATEETLVAAYAGLITVLLWEFADGVDNLLAEGSGLLQALVTAINSGASNPVIAGFAAASLGTIYEFSTKDSPIPRRTLAPLLTQKLGRGKYLEALAQLRREPALRDFDVDGAAHGGLLSRAFVDLFLVEYSRLRKAIDKDPAFEVLPLSAAEGGVDRDVLDDLRQQLQTVKDALEHAQRDATASSQQHEQDRLSASKDLQTANAEIDRLRRINQAMQQGHEAELGKLAQQHESQRAQLSTVHQRTIEHSRQEAARQIETRLREQGAAAAQKIQEYERRLVELGNSHRSEQGKHVETVRQLEAITARHAELGTSERTLREQLNELNHQHGKMAREHQQLQTRSAQMEVELEKLRADGQMKQERITLLTAQLNDLREELKAREDELATERAGFEDLEKELEGAKAALSANSQPTEAAEKLAELEMRYREAQENEKSAKDEMESMLLVMSDIEAKRDAYRSKVKELGGDVTEDEEDAEDGEDEDDKDVD</sequence>